<dbReference type="EMBL" id="FCOR01000032">
    <property type="protein sequence ID" value="CVK17250.1"/>
    <property type="molecule type" value="Genomic_DNA"/>
</dbReference>
<gene>
    <name evidence="1" type="ORF">Ga0061079_1322</name>
</gene>
<dbReference type="OrthoDB" id="2613670at2"/>
<reference evidence="1 2" key="1">
    <citation type="submission" date="2016-01" db="EMBL/GenBank/DDBJ databases">
        <authorList>
            <person name="McClelland M."/>
            <person name="Jain A."/>
            <person name="Saraogi P."/>
            <person name="Mendelson R."/>
            <person name="Westerman R."/>
            <person name="SanMiguel P."/>
            <person name="Csonka L."/>
        </authorList>
    </citation>
    <scope>NUCLEOTIDE SEQUENCE [LARGE SCALE GENOMIC DNA]</scope>
    <source>
        <strain evidence="1 2">R-53146</strain>
    </source>
</reference>
<dbReference type="STRING" id="1586267.GCA_001418685_02115"/>
<evidence type="ECO:0000313" key="1">
    <source>
        <dbReference type="EMBL" id="CVK17250.1"/>
    </source>
</evidence>
<sequence>MKSLINWDKNIFDGEKRLLPSTKVLHTQIHLPELKESWSIGFKFNITPRDQGYRTIADEVFFLSEKAPKEILKEGLKFNFMDGPNIIGECILFQEKLVEMEDVIDRIKLVEQEKHELKMFITSINNSSFSYTTNELEELIKYSSDYPYIFSFVLNIDKNIALKYLSNNYLVKLNNVLESSNLPLFLFNIEKFLGKEEFDMFIEKLPNEIKKNEIFINSIEEIL</sequence>
<protein>
    <submittedName>
        <fullName evidence="1">Uncharacterized protein</fullName>
    </submittedName>
</protein>
<dbReference type="AlphaFoldDB" id="A0A0X3AS08"/>
<keyword evidence="2" id="KW-1185">Reference proteome</keyword>
<dbReference type="Proteomes" id="UP000182761">
    <property type="component" value="Unassembled WGS sequence"/>
</dbReference>
<evidence type="ECO:0000313" key="2">
    <source>
        <dbReference type="Proteomes" id="UP000182761"/>
    </source>
</evidence>
<dbReference type="RefSeq" id="WP_055426400.1">
    <property type="nucleotide sequence ID" value="NZ_FCOR01000032.1"/>
</dbReference>
<organism evidence="1 2">
    <name type="scientific">Apibacter mensalis</name>
    <dbReference type="NCBI Taxonomy" id="1586267"/>
    <lineage>
        <taxon>Bacteria</taxon>
        <taxon>Pseudomonadati</taxon>
        <taxon>Bacteroidota</taxon>
        <taxon>Flavobacteriia</taxon>
        <taxon>Flavobacteriales</taxon>
        <taxon>Weeksellaceae</taxon>
        <taxon>Apibacter</taxon>
    </lineage>
</organism>
<proteinExistence type="predicted"/>
<accession>A0A0X3AS08</accession>
<name>A0A0X3AS08_9FLAO</name>